<evidence type="ECO:0000259" key="5">
    <source>
        <dbReference type="PROSITE" id="PS51379"/>
    </source>
</evidence>
<dbReference type="EMBL" id="BOPZ01000002">
    <property type="protein sequence ID" value="GIM27571.1"/>
    <property type="molecule type" value="Genomic_DNA"/>
</dbReference>
<gene>
    <name evidence="6" type="ORF">CPJCM30710_02370</name>
</gene>
<feature type="domain" description="4Fe-4S ferredoxin-type" evidence="5">
    <location>
        <begin position="5"/>
        <end position="34"/>
    </location>
</feature>
<reference evidence="6" key="1">
    <citation type="submission" date="2021-03" db="EMBL/GenBank/DDBJ databases">
        <title>Taxonomic study of Clostridium polyendosporum from meadow-gley soil under rice.</title>
        <authorList>
            <person name="Kobayashi H."/>
            <person name="Tanizawa Y."/>
            <person name="Yagura M."/>
        </authorList>
    </citation>
    <scope>NUCLEOTIDE SEQUENCE</scope>
    <source>
        <strain evidence="6">JCM 30710</strain>
    </source>
</reference>
<comment type="caution">
    <text evidence="6">The sequence shown here is derived from an EMBL/GenBank/DDBJ whole genome shotgun (WGS) entry which is preliminary data.</text>
</comment>
<dbReference type="InterPro" id="IPR050572">
    <property type="entry name" value="Fe-S_Ferredoxin"/>
</dbReference>
<dbReference type="GO" id="GO:0051539">
    <property type="term" value="F:4 iron, 4 sulfur cluster binding"/>
    <property type="evidence" value="ECO:0007669"/>
    <property type="project" value="UniProtKB-KW"/>
</dbReference>
<dbReference type="PANTHER" id="PTHR43687:SF1">
    <property type="entry name" value="FERREDOXIN III"/>
    <property type="match status" value="1"/>
</dbReference>
<dbReference type="SUPFAM" id="SSF54862">
    <property type="entry name" value="4Fe-4S ferredoxins"/>
    <property type="match status" value="1"/>
</dbReference>
<evidence type="ECO:0000256" key="4">
    <source>
        <dbReference type="ARBA" id="ARBA00023014"/>
    </source>
</evidence>
<dbReference type="GO" id="GO:0046872">
    <property type="term" value="F:metal ion binding"/>
    <property type="evidence" value="ECO:0007669"/>
    <property type="project" value="UniProtKB-KW"/>
</dbReference>
<keyword evidence="2" id="KW-0479">Metal-binding</keyword>
<dbReference type="Proteomes" id="UP000679179">
    <property type="component" value="Unassembled WGS sequence"/>
</dbReference>
<evidence type="ECO:0000313" key="7">
    <source>
        <dbReference type="Proteomes" id="UP000679179"/>
    </source>
</evidence>
<organism evidence="6 7">
    <name type="scientific">Clostridium polyendosporum</name>
    <dbReference type="NCBI Taxonomy" id="69208"/>
    <lineage>
        <taxon>Bacteria</taxon>
        <taxon>Bacillati</taxon>
        <taxon>Bacillota</taxon>
        <taxon>Clostridia</taxon>
        <taxon>Eubacteriales</taxon>
        <taxon>Clostridiaceae</taxon>
        <taxon>Clostridium</taxon>
    </lineage>
</organism>
<sequence>MSTTWYPVLNYEKCKECGACFNKCKHGVYEMKGSMPVVVYPEGCVQGCHSCGNLCPTGAIEYVGDNNNNKCSGGSCCC</sequence>
<accession>A0A919VFJ7</accession>
<dbReference type="Gene3D" id="3.30.70.20">
    <property type="match status" value="1"/>
</dbReference>
<dbReference type="AlphaFoldDB" id="A0A919VFJ7"/>
<dbReference type="PROSITE" id="PS51379">
    <property type="entry name" value="4FE4S_FER_2"/>
    <property type="match status" value="2"/>
</dbReference>
<evidence type="ECO:0000256" key="3">
    <source>
        <dbReference type="ARBA" id="ARBA00023004"/>
    </source>
</evidence>
<keyword evidence="4" id="KW-0411">Iron-sulfur</keyword>
<dbReference type="RefSeq" id="WP_212902332.1">
    <property type="nucleotide sequence ID" value="NZ_BOPZ01000002.1"/>
</dbReference>
<name>A0A919VFJ7_9CLOT</name>
<keyword evidence="1" id="KW-0004">4Fe-4S</keyword>
<keyword evidence="7" id="KW-1185">Reference proteome</keyword>
<dbReference type="InterPro" id="IPR017896">
    <property type="entry name" value="4Fe4S_Fe-S-bd"/>
</dbReference>
<dbReference type="PANTHER" id="PTHR43687">
    <property type="entry name" value="ADENYLYLSULFATE REDUCTASE, BETA SUBUNIT"/>
    <property type="match status" value="1"/>
</dbReference>
<dbReference type="Pfam" id="PF12838">
    <property type="entry name" value="Fer4_7"/>
    <property type="match status" value="1"/>
</dbReference>
<evidence type="ECO:0000313" key="6">
    <source>
        <dbReference type="EMBL" id="GIM27571.1"/>
    </source>
</evidence>
<protein>
    <submittedName>
        <fullName evidence="6">4Fe-4S ferredoxin</fullName>
    </submittedName>
</protein>
<evidence type="ECO:0000256" key="2">
    <source>
        <dbReference type="ARBA" id="ARBA00022723"/>
    </source>
</evidence>
<feature type="domain" description="4Fe-4S ferredoxin-type" evidence="5">
    <location>
        <begin position="35"/>
        <end position="65"/>
    </location>
</feature>
<keyword evidence="3" id="KW-0408">Iron</keyword>
<proteinExistence type="predicted"/>
<evidence type="ECO:0000256" key="1">
    <source>
        <dbReference type="ARBA" id="ARBA00022485"/>
    </source>
</evidence>